<sequence length="112" mass="12498">MRTCVIHKPLLVLLLSQHSITVTTLALDSAQKEEYIEEHLVASTSTLKHLTSSKALSKIDGPKWNSKVMTMRMLVRHELMSKPPPHPRAESGAVANNSSRICHFKSLVKNKS</sequence>
<name>A0ABD1SHN4_9LAMI</name>
<dbReference type="EMBL" id="JBFOLJ010000010">
    <property type="protein sequence ID" value="KAL2500254.1"/>
    <property type="molecule type" value="Genomic_DNA"/>
</dbReference>
<comment type="caution">
    <text evidence="2">The sequence shown here is derived from an EMBL/GenBank/DDBJ whole genome shotgun (WGS) entry which is preliminary data.</text>
</comment>
<accession>A0ABD1SHN4</accession>
<protein>
    <recommendedName>
        <fullName evidence="4">Secreted protein</fullName>
    </recommendedName>
</protein>
<gene>
    <name evidence="2" type="ORF">Fot_34102</name>
</gene>
<proteinExistence type="predicted"/>
<evidence type="ECO:0000313" key="3">
    <source>
        <dbReference type="Proteomes" id="UP001604277"/>
    </source>
</evidence>
<dbReference type="AlphaFoldDB" id="A0ABD1SHN4"/>
<organism evidence="2 3">
    <name type="scientific">Forsythia ovata</name>
    <dbReference type="NCBI Taxonomy" id="205694"/>
    <lineage>
        <taxon>Eukaryota</taxon>
        <taxon>Viridiplantae</taxon>
        <taxon>Streptophyta</taxon>
        <taxon>Embryophyta</taxon>
        <taxon>Tracheophyta</taxon>
        <taxon>Spermatophyta</taxon>
        <taxon>Magnoliopsida</taxon>
        <taxon>eudicotyledons</taxon>
        <taxon>Gunneridae</taxon>
        <taxon>Pentapetalae</taxon>
        <taxon>asterids</taxon>
        <taxon>lamiids</taxon>
        <taxon>Lamiales</taxon>
        <taxon>Oleaceae</taxon>
        <taxon>Forsythieae</taxon>
        <taxon>Forsythia</taxon>
    </lineage>
</organism>
<keyword evidence="1" id="KW-0732">Signal</keyword>
<evidence type="ECO:0008006" key="4">
    <source>
        <dbReference type="Google" id="ProtNLM"/>
    </source>
</evidence>
<feature type="chain" id="PRO_5044758456" description="Secreted protein" evidence="1">
    <location>
        <begin position="27"/>
        <end position="112"/>
    </location>
</feature>
<keyword evidence="3" id="KW-1185">Reference proteome</keyword>
<feature type="signal peptide" evidence="1">
    <location>
        <begin position="1"/>
        <end position="26"/>
    </location>
</feature>
<dbReference type="Proteomes" id="UP001604277">
    <property type="component" value="Unassembled WGS sequence"/>
</dbReference>
<reference evidence="3" key="1">
    <citation type="submission" date="2024-07" db="EMBL/GenBank/DDBJ databases">
        <title>Two chromosome-level genome assemblies of Korean endemic species Abeliophyllum distichum and Forsythia ovata (Oleaceae).</title>
        <authorList>
            <person name="Jang H."/>
        </authorList>
    </citation>
    <scope>NUCLEOTIDE SEQUENCE [LARGE SCALE GENOMIC DNA]</scope>
</reference>
<evidence type="ECO:0000256" key="1">
    <source>
        <dbReference type="SAM" id="SignalP"/>
    </source>
</evidence>
<evidence type="ECO:0000313" key="2">
    <source>
        <dbReference type="EMBL" id="KAL2500254.1"/>
    </source>
</evidence>